<dbReference type="OrthoDB" id="6343110at2759"/>
<dbReference type="EMBL" id="BMAW01007199">
    <property type="protein sequence ID" value="GFT02773.1"/>
    <property type="molecule type" value="Genomic_DNA"/>
</dbReference>
<name>A0A8X6N9X6_NEPPI</name>
<reference evidence="1" key="1">
    <citation type="submission" date="2020-08" db="EMBL/GenBank/DDBJ databases">
        <title>Multicomponent nature underlies the extraordinary mechanical properties of spider dragline silk.</title>
        <authorList>
            <person name="Kono N."/>
            <person name="Nakamura H."/>
            <person name="Mori M."/>
            <person name="Yoshida Y."/>
            <person name="Ohtoshi R."/>
            <person name="Malay A.D."/>
            <person name="Moran D.A.P."/>
            <person name="Tomita M."/>
            <person name="Numata K."/>
            <person name="Arakawa K."/>
        </authorList>
    </citation>
    <scope>NUCLEOTIDE SEQUENCE</scope>
</reference>
<sequence length="12" mass="1420">MHENAGFKSGRW</sequence>
<protein>
    <submittedName>
        <fullName evidence="1">Uncharacterized protein</fullName>
    </submittedName>
</protein>
<accession>A0A8X6N9X6</accession>
<evidence type="ECO:0000313" key="1">
    <source>
        <dbReference type="EMBL" id="GFT02773.1"/>
    </source>
</evidence>
<organism evidence="1 2">
    <name type="scientific">Nephila pilipes</name>
    <name type="common">Giant wood spider</name>
    <name type="synonym">Nephila maculata</name>
    <dbReference type="NCBI Taxonomy" id="299642"/>
    <lineage>
        <taxon>Eukaryota</taxon>
        <taxon>Metazoa</taxon>
        <taxon>Ecdysozoa</taxon>
        <taxon>Arthropoda</taxon>
        <taxon>Chelicerata</taxon>
        <taxon>Arachnida</taxon>
        <taxon>Araneae</taxon>
        <taxon>Araneomorphae</taxon>
        <taxon>Entelegynae</taxon>
        <taxon>Araneoidea</taxon>
        <taxon>Nephilidae</taxon>
        <taxon>Nephila</taxon>
    </lineage>
</organism>
<dbReference type="Proteomes" id="UP000887013">
    <property type="component" value="Unassembled WGS sequence"/>
</dbReference>
<evidence type="ECO:0000313" key="2">
    <source>
        <dbReference type="Proteomes" id="UP000887013"/>
    </source>
</evidence>
<comment type="caution">
    <text evidence="1">The sequence shown here is derived from an EMBL/GenBank/DDBJ whole genome shotgun (WGS) entry which is preliminary data.</text>
</comment>
<gene>
    <name evidence="1" type="primary">AVEN_78059_1</name>
    <name evidence="1" type="ORF">NPIL_330011</name>
</gene>
<keyword evidence="2" id="KW-1185">Reference proteome</keyword>
<proteinExistence type="predicted"/>
<feature type="non-terminal residue" evidence="1">
    <location>
        <position position="12"/>
    </location>
</feature>